<keyword evidence="3" id="KW-1185">Reference proteome</keyword>
<dbReference type="PANTHER" id="PTHR37811:SF2">
    <property type="entry name" value="ABM DOMAIN-CONTAINING PROTEIN"/>
    <property type="match status" value="1"/>
</dbReference>
<dbReference type="AlphaFoldDB" id="A0A0G9MKW2"/>
<gene>
    <name evidence="2" type="ORF">AAW01_06810</name>
</gene>
<dbReference type="EMBL" id="LBHC01000002">
    <property type="protein sequence ID" value="KLE31322.1"/>
    <property type="molecule type" value="Genomic_DNA"/>
</dbReference>
<dbReference type="Proteomes" id="UP000053070">
    <property type="component" value="Unassembled WGS sequence"/>
</dbReference>
<name>A0A0G9MKW2_9SPHN</name>
<comment type="caution">
    <text evidence="2">The sequence shown here is derived from an EMBL/GenBank/DDBJ whole genome shotgun (WGS) entry which is preliminary data.</text>
</comment>
<evidence type="ECO:0000313" key="3">
    <source>
        <dbReference type="Proteomes" id="UP000053070"/>
    </source>
</evidence>
<dbReference type="OrthoDB" id="9797060at2"/>
<dbReference type="Gene3D" id="3.30.70.100">
    <property type="match status" value="1"/>
</dbReference>
<dbReference type="InterPro" id="IPR052936">
    <property type="entry name" value="Jasmonate_Hydroxylase-like"/>
</dbReference>
<dbReference type="InterPro" id="IPR007138">
    <property type="entry name" value="ABM_dom"/>
</dbReference>
<organism evidence="2 3">
    <name type="scientific">Aurantiacibacter gangjinensis</name>
    <dbReference type="NCBI Taxonomy" id="502682"/>
    <lineage>
        <taxon>Bacteria</taxon>
        <taxon>Pseudomonadati</taxon>
        <taxon>Pseudomonadota</taxon>
        <taxon>Alphaproteobacteria</taxon>
        <taxon>Sphingomonadales</taxon>
        <taxon>Erythrobacteraceae</taxon>
        <taxon>Aurantiacibacter</taxon>
    </lineage>
</organism>
<reference evidence="2 3" key="1">
    <citation type="submission" date="2015-04" db="EMBL/GenBank/DDBJ databases">
        <title>The draft genome sequence of Erythrobacr gangjinensis K7-2.</title>
        <authorList>
            <person name="Zhuang L."/>
            <person name="Liu Y."/>
            <person name="Shao Z."/>
        </authorList>
    </citation>
    <scope>NUCLEOTIDE SEQUENCE [LARGE SCALE GENOMIC DNA]</scope>
    <source>
        <strain evidence="2 3">K7-2</strain>
    </source>
</reference>
<dbReference type="KEGG" id="egn:BMF35_a0358"/>
<protein>
    <submittedName>
        <fullName evidence="2">Polysaccharide biosynthesis protein</fullName>
    </submittedName>
</protein>
<dbReference type="RefSeq" id="WP_047006674.1">
    <property type="nucleotide sequence ID" value="NZ_CP018097.1"/>
</dbReference>
<evidence type="ECO:0000313" key="2">
    <source>
        <dbReference type="EMBL" id="KLE31322.1"/>
    </source>
</evidence>
<sequence>MYLVLFRSTKRSGIDAEVYAAQAQAMEALAKAQPGFLSFKSYVAGDGETVAISEWASEDAAHGWGRVAEHRIAQADGRKRWYATYTLYACNNPLTHRFVAKDPS</sequence>
<dbReference type="InterPro" id="IPR011008">
    <property type="entry name" value="Dimeric_a/b-barrel"/>
</dbReference>
<dbReference type="Pfam" id="PF03992">
    <property type="entry name" value="ABM"/>
    <property type="match status" value="1"/>
</dbReference>
<feature type="domain" description="ABM" evidence="1">
    <location>
        <begin position="1"/>
        <end position="74"/>
    </location>
</feature>
<accession>A0A0G9MKW2</accession>
<dbReference type="SUPFAM" id="SSF54909">
    <property type="entry name" value="Dimeric alpha+beta barrel"/>
    <property type="match status" value="1"/>
</dbReference>
<dbReference type="PANTHER" id="PTHR37811">
    <property type="entry name" value="BLL5343 PROTEIN"/>
    <property type="match status" value="1"/>
</dbReference>
<proteinExistence type="predicted"/>
<dbReference type="PATRIC" id="fig|502682.8.peg.1387"/>
<evidence type="ECO:0000259" key="1">
    <source>
        <dbReference type="Pfam" id="PF03992"/>
    </source>
</evidence>
<dbReference type="STRING" id="502682.BMF35_a0358"/>